<dbReference type="GO" id="GO:0036064">
    <property type="term" value="C:ciliary basal body"/>
    <property type="evidence" value="ECO:0007669"/>
    <property type="project" value="TreeGrafter"/>
</dbReference>
<sequence>QPLTVYVYEEGLCRFAATDYEKPSSANKKDKTIHLTNYSVNKEADLEIEDFKWTFTDFLEHLKKEKGTEAVVKIK</sequence>
<gene>
    <name evidence="6" type="ORF">TPC1_14425</name>
</gene>
<feature type="non-terminal residue" evidence="6">
    <location>
        <position position="75"/>
    </location>
</feature>
<dbReference type="PANTHER" id="PTHR12241:SF145">
    <property type="entry name" value="TUBULIN POLYGLUTAMYLASE TTLL5"/>
    <property type="match status" value="1"/>
</dbReference>
<dbReference type="GO" id="GO:0070740">
    <property type="term" value="F:tubulin-glutamic acid ligase activity"/>
    <property type="evidence" value="ECO:0007669"/>
    <property type="project" value="TreeGrafter"/>
</dbReference>
<evidence type="ECO:0000313" key="6">
    <source>
        <dbReference type="EMBL" id="JAP93334.1"/>
    </source>
</evidence>
<dbReference type="Pfam" id="PF03133">
    <property type="entry name" value="TTL"/>
    <property type="match status" value="1"/>
</dbReference>
<comment type="catalytic activity">
    <reaction evidence="5">
        <text>L-glutamyl-[protein] + L-glutamate + ATP = gamma-L-glutamyl-L-glutamyl-[protein] + ADP + phosphate + H(+)</text>
        <dbReference type="Rhea" id="RHEA:60144"/>
        <dbReference type="Rhea" id="RHEA-COMP:10208"/>
        <dbReference type="Rhea" id="RHEA-COMP:15517"/>
        <dbReference type="ChEBI" id="CHEBI:15378"/>
        <dbReference type="ChEBI" id="CHEBI:29973"/>
        <dbReference type="ChEBI" id="CHEBI:29985"/>
        <dbReference type="ChEBI" id="CHEBI:30616"/>
        <dbReference type="ChEBI" id="CHEBI:43474"/>
        <dbReference type="ChEBI" id="CHEBI:143622"/>
        <dbReference type="ChEBI" id="CHEBI:456216"/>
    </reaction>
    <physiologicalReaction direction="left-to-right" evidence="5">
        <dbReference type="Rhea" id="RHEA:60145"/>
    </physiologicalReaction>
</comment>
<dbReference type="InterPro" id="IPR004344">
    <property type="entry name" value="TTL/TTLL_fam"/>
</dbReference>
<dbReference type="GO" id="GO:0015631">
    <property type="term" value="F:tubulin binding"/>
    <property type="evidence" value="ECO:0007669"/>
    <property type="project" value="TreeGrafter"/>
</dbReference>
<organism evidence="6">
    <name type="scientific">Trepomonas sp. PC1</name>
    <dbReference type="NCBI Taxonomy" id="1076344"/>
    <lineage>
        <taxon>Eukaryota</taxon>
        <taxon>Metamonada</taxon>
        <taxon>Diplomonadida</taxon>
        <taxon>Hexamitidae</taxon>
        <taxon>Hexamitinae</taxon>
        <taxon>Trepomonas</taxon>
    </lineage>
</organism>
<name>A0A146KBP6_9EUKA</name>
<accession>A0A146KBP6</accession>
<keyword evidence="2" id="KW-0547">Nucleotide-binding</keyword>
<evidence type="ECO:0000256" key="1">
    <source>
        <dbReference type="ARBA" id="ARBA00022598"/>
    </source>
</evidence>
<dbReference type="EMBL" id="GDID01003272">
    <property type="protein sequence ID" value="JAP93334.1"/>
    <property type="molecule type" value="Transcribed_RNA"/>
</dbReference>
<dbReference type="PROSITE" id="PS51221">
    <property type="entry name" value="TTL"/>
    <property type="match status" value="1"/>
</dbReference>
<evidence type="ECO:0000256" key="4">
    <source>
        <dbReference type="ARBA" id="ARBA00041448"/>
    </source>
</evidence>
<proteinExistence type="predicted"/>
<feature type="non-terminal residue" evidence="6">
    <location>
        <position position="1"/>
    </location>
</feature>
<keyword evidence="1 6" id="KW-0436">Ligase</keyword>
<evidence type="ECO:0000256" key="3">
    <source>
        <dbReference type="ARBA" id="ARBA00022840"/>
    </source>
</evidence>
<evidence type="ECO:0000256" key="2">
    <source>
        <dbReference type="ARBA" id="ARBA00022741"/>
    </source>
</evidence>
<evidence type="ECO:0000256" key="5">
    <source>
        <dbReference type="ARBA" id="ARBA00049274"/>
    </source>
</evidence>
<dbReference type="GO" id="GO:0000226">
    <property type="term" value="P:microtubule cytoskeleton organization"/>
    <property type="evidence" value="ECO:0007669"/>
    <property type="project" value="TreeGrafter"/>
</dbReference>
<dbReference type="AlphaFoldDB" id="A0A146KBP6"/>
<keyword evidence="3" id="KW-0067">ATP-binding</keyword>
<reference evidence="6" key="1">
    <citation type="submission" date="2015-07" db="EMBL/GenBank/DDBJ databases">
        <title>Adaptation to a free-living lifestyle via gene acquisitions in the diplomonad Trepomonas sp. PC1.</title>
        <authorList>
            <person name="Xu F."/>
            <person name="Jerlstrom-Hultqvist J."/>
            <person name="Kolisko M."/>
            <person name="Simpson A.G.B."/>
            <person name="Roger A.J."/>
            <person name="Svard S.G."/>
            <person name="Andersson J.O."/>
        </authorList>
    </citation>
    <scope>NUCLEOTIDE SEQUENCE</scope>
    <source>
        <strain evidence="6">PC1</strain>
    </source>
</reference>
<dbReference type="PANTHER" id="PTHR12241">
    <property type="entry name" value="TUBULIN POLYGLUTAMYLASE"/>
    <property type="match status" value="1"/>
</dbReference>
<protein>
    <recommendedName>
        <fullName evidence="4">Tubulin--tyrosine ligase-like protein 5</fullName>
    </recommendedName>
</protein>
<dbReference type="Gene3D" id="3.30.470.20">
    <property type="entry name" value="ATP-grasp fold, B domain"/>
    <property type="match status" value="1"/>
</dbReference>
<dbReference type="GO" id="GO:0005524">
    <property type="term" value="F:ATP binding"/>
    <property type="evidence" value="ECO:0007669"/>
    <property type="project" value="UniProtKB-KW"/>
</dbReference>